<dbReference type="Proteomes" id="UP001500755">
    <property type="component" value="Unassembled WGS sequence"/>
</dbReference>
<keyword evidence="3" id="KW-1185">Reference proteome</keyword>
<evidence type="ECO:0008006" key="4">
    <source>
        <dbReference type="Google" id="ProtNLM"/>
    </source>
</evidence>
<name>A0ABN2TMH2_9MICO</name>
<gene>
    <name evidence="2" type="ORF">GCM10009755_27130</name>
</gene>
<comment type="caution">
    <text evidence="2">The sequence shown here is derived from an EMBL/GenBank/DDBJ whole genome shotgun (WGS) entry which is preliminary data.</text>
</comment>
<dbReference type="RefSeq" id="WP_344310559.1">
    <property type="nucleotide sequence ID" value="NZ_BAAANO010000033.1"/>
</dbReference>
<evidence type="ECO:0000313" key="2">
    <source>
        <dbReference type="EMBL" id="GAA2014035.1"/>
    </source>
</evidence>
<sequence>MGGTELHPAMAASSWWLALAILGGFAALFLVGIPLWRFFMRRRGTPGELSAVPEHVRTEYMHRIDEVANRWRAGERSDRELAQDLGVVVRDFAKSAWDIRIDHMTLRELHSSRIRPIAEVVDRLYAAEFSPEGSPSGGTAELQAAKELVGRWS</sequence>
<keyword evidence="1" id="KW-0812">Transmembrane</keyword>
<keyword evidence="1" id="KW-1133">Transmembrane helix</keyword>
<evidence type="ECO:0000313" key="3">
    <source>
        <dbReference type="Proteomes" id="UP001500755"/>
    </source>
</evidence>
<accession>A0ABN2TMH2</accession>
<protein>
    <recommendedName>
        <fullName evidence="4">DUF4129 domain-containing protein</fullName>
    </recommendedName>
</protein>
<evidence type="ECO:0000256" key="1">
    <source>
        <dbReference type="SAM" id="Phobius"/>
    </source>
</evidence>
<dbReference type="EMBL" id="BAAANO010000033">
    <property type="protein sequence ID" value="GAA2014035.1"/>
    <property type="molecule type" value="Genomic_DNA"/>
</dbReference>
<feature type="transmembrane region" description="Helical" evidence="1">
    <location>
        <begin position="15"/>
        <end position="36"/>
    </location>
</feature>
<proteinExistence type="predicted"/>
<keyword evidence="1" id="KW-0472">Membrane</keyword>
<organism evidence="2 3">
    <name type="scientific">Brevibacterium samyangense</name>
    <dbReference type="NCBI Taxonomy" id="366888"/>
    <lineage>
        <taxon>Bacteria</taxon>
        <taxon>Bacillati</taxon>
        <taxon>Actinomycetota</taxon>
        <taxon>Actinomycetes</taxon>
        <taxon>Micrococcales</taxon>
        <taxon>Brevibacteriaceae</taxon>
        <taxon>Brevibacterium</taxon>
    </lineage>
</organism>
<reference evidence="2 3" key="1">
    <citation type="journal article" date="2019" name="Int. J. Syst. Evol. Microbiol.">
        <title>The Global Catalogue of Microorganisms (GCM) 10K type strain sequencing project: providing services to taxonomists for standard genome sequencing and annotation.</title>
        <authorList>
            <consortium name="The Broad Institute Genomics Platform"/>
            <consortium name="The Broad Institute Genome Sequencing Center for Infectious Disease"/>
            <person name="Wu L."/>
            <person name="Ma J."/>
        </authorList>
    </citation>
    <scope>NUCLEOTIDE SEQUENCE [LARGE SCALE GENOMIC DNA]</scope>
    <source>
        <strain evidence="2 3">JCM 14546</strain>
    </source>
</reference>